<feature type="compositionally biased region" description="Low complexity" evidence="2">
    <location>
        <begin position="69"/>
        <end position="85"/>
    </location>
</feature>
<protein>
    <submittedName>
        <fullName evidence="3">Histone-fold-containing protein</fullName>
    </submittedName>
</protein>
<dbReference type="Gene3D" id="1.10.20.10">
    <property type="entry name" value="Histone, subunit A"/>
    <property type="match status" value="1"/>
</dbReference>
<dbReference type="GO" id="GO:0030527">
    <property type="term" value="F:structural constituent of chromatin"/>
    <property type="evidence" value="ECO:0007669"/>
    <property type="project" value="InterPro"/>
</dbReference>
<dbReference type="Proteomes" id="UP001218188">
    <property type="component" value="Unassembled WGS sequence"/>
</dbReference>
<dbReference type="GO" id="GO:0046982">
    <property type="term" value="F:protein heterodimerization activity"/>
    <property type="evidence" value="ECO:0007669"/>
    <property type="project" value="InterPro"/>
</dbReference>
<dbReference type="PANTHER" id="PTHR23428">
    <property type="entry name" value="HISTONE H2B"/>
    <property type="match status" value="1"/>
</dbReference>
<dbReference type="PRINTS" id="PR00621">
    <property type="entry name" value="HISTONEH2B"/>
</dbReference>
<dbReference type="InterPro" id="IPR009072">
    <property type="entry name" value="Histone-fold"/>
</dbReference>
<dbReference type="EMBL" id="JARJCM010000283">
    <property type="protein sequence ID" value="KAJ7019812.1"/>
    <property type="molecule type" value="Genomic_DNA"/>
</dbReference>
<dbReference type="GO" id="GO:0003677">
    <property type="term" value="F:DNA binding"/>
    <property type="evidence" value="ECO:0007669"/>
    <property type="project" value="InterPro"/>
</dbReference>
<gene>
    <name evidence="3" type="ORF">C8F04DRAFT_1275881</name>
</gene>
<dbReference type="SMART" id="SM00427">
    <property type="entry name" value="H2B"/>
    <property type="match status" value="1"/>
</dbReference>
<dbReference type="GO" id="GO:0000786">
    <property type="term" value="C:nucleosome"/>
    <property type="evidence" value="ECO:0007669"/>
    <property type="project" value="InterPro"/>
</dbReference>
<keyword evidence="4" id="KW-1185">Reference proteome</keyword>
<name>A0AAD6S650_9AGAR</name>
<feature type="region of interest" description="Disordered" evidence="2">
    <location>
        <begin position="1"/>
        <end position="90"/>
    </location>
</feature>
<proteinExistence type="inferred from homology"/>
<evidence type="ECO:0000256" key="2">
    <source>
        <dbReference type="SAM" id="MobiDB-lite"/>
    </source>
</evidence>
<evidence type="ECO:0000256" key="1">
    <source>
        <dbReference type="ARBA" id="ARBA00006846"/>
    </source>
</evidence>
<reference evidence="3" key="1">
    <citation type="submission" date="2023-03" db="EMBL/GenBank/DDBJ databases">
        <title>Massive genome expansion in bonnet fungi (Mycena s.s.) driven by repeated elements and novel gene families across ecological guilds.</title>
        <authorList>
            <consortium name="Lawrence Berkeley National Laboratory"/>
            <person name="Harder C.B."/>
            <person name="Miyauchi S."/>
            <person name="Viragh M."/>
            <person name="Kuo A."/>
            <person name="Thoen E."/>
            <person name="Andreopoulos B."/>
            <person name="Lu D."/>
            <person name="Skrede I."/>
            <person name="Drula E."/>
            <person name="Henrissat B."/>
            <person name="Morin E."/>
            <person name="Kohler A."/>
            <person name="Barry K."/>
            <person name="LaButti K."/>
            <person name="Morin E."/>
            <person name="Salamov A."/>
            <person name="Lipzen A."/>
            <person name="Mereny Z."/>
            <person name="Hegedus B."/>
            <person name="Baldrian P."/>
            <person name="Stursova M."/>
            <person name="Weitz H."/>
            <person name="Taylor A."/>
            <person name="Grigoriev I.V."/>
            <person name="Nagy L.G."/>
            <person name="Martin F."/>
            <person name="Kauserud H."/>
        </authorList>
    </citation>
    <scope>NUCLEOTIDE SEQUENCE</scope>
    <source>
        <strain evidence="3">CBHHK200</strain>
    </source>
</reference>
<comment type="similarity">
    <text evidence="1">Belongs to the histone H2B family.</text>
</comment>
<dbReference type="AlphaFoldDB" id="A0AAD6S650"/>
<sequence length="199" mass="21612">MLKKMKRDFRDMDELPVSTAGKAPASTAGKEPAKTEGAKAGKKTVTKKAAAPAADGEKTARRPTRRTSTRSSSRSTPTPVSQTRPWHPELVRQRHLERIASEASKLAQYSKKSTPDFGLNIKPSVFGIYRTLKWNPIATSQRLLPLESSETSKSTPLATISSWEIQTSAHLILPGELAKHAISEGTKSVTNFSSAATTK</sequence>
<evidence type="ECO:0000313" key="4">
    <source>
        <dbReference type="Proteomes" id="UP001218188"/>
    </source>
</evidence>
<comment type="caution">
    <text evidence="3">The sequence shown here is derived from an EMBL/GenBank/DDBJ whole genome shotgun (WGS) entry which is preliminary data.</text>
</comment>
<dbReference type="SUPFAM" id="SSF47113">
    <property type="entry name" value="Histone-fold"/>
    <property type="match status" value="1"/>
</dbReference>
<evidence type="ECO:0000313" key="3">
    <source>
        <dbReference type="EMBL" id="KAJ7019812.1"/>
    </source>
</evidence>
<accession>A0AAD6S650</accession>
<organism evidence="3 4">
    <name type="scientific">Mycena alexandri</name>
    <dbReference type="NCBI Taxonomy" id="1745969"/>
    <lineage>
        <taxon>Eukaryota</taxon>
        <taxon>Fungi</taxon>
        <taxon>Dikarya</taxon>
        <taxon>Basidiomycota</taxon>
        <taxon>Agaricomycotina</taxon>
        <taxon>Agaricomycetes</taxon>
        <taxon>Agaricomycetidae</taxon>
        <taxon>Agaricales</taxon>
        <taxon>Marasmiineae</taxon>
        <taxon>Mycenaceae</taxon>
        <taxon>Mycena</taxon>
    </lineage>
</organism>
<dbReference type="InterPro" id="IPR000558">
    <property type="entry name" value="Histone_H2B"/>
</dbReference>